<sequence>MVCVEDEQAGGGFASDGADEPFGVGVGSWTPWWDLHYLDVGVGEDRIERGGELTGTVAEEELEDGLRRARG</sequence>
<evidence type="ECO:0000256" key="1">
    <source>
        <dbReference type="SAM" id="MobiDB-lite"/>
    </source>
</evidence>
<dbReference type="KEGG" id="sesp:BN6_55420"/>
<dbReference type="PATRIC" id="fig|1179773.3.peg.5583"/>
<protein>
    <submittedName>
        <fullName evidence="2">Uncharacterized protein</fullName>
    </submittedName>
</protein>
<organism evidence="2 3">
    <name type="scientific">Saccharothrix espanaensis (strain ATCC 51144 / DSM 44229 / JCM 9112 / NBRC 15066 / NRRL 15764)</name>
    <dbReference type="NCBI Taxonomy" id="1179773"/>
    <lineage>
        <taxon>Bacteria</taxon>
        <taxon>Bacillati</taxon>
        <taxon>Actinomycetota</taxon>
        <taxon>Actinomycetes</taxon>
        <taxon>Pseudonocardiales</taxon>
        <taxon>Pseudonocardiaceae</taxon>
        <taxon>Saccharothrix</taxon>
    </lineage>
</organism>
<dbReference type="EMBL" id="HE804045">
    <property type="protein sequence ID" value="CCH32801.1"/>
    <property type="molecule type" value="Genomic_DNA"/>
</dbReference>
<keyword evidence="3" id="KW-1185">Reference proteome</keyword>
<gene>
    <name evidence="2" type="ordered locus">BN6_55420</name>
</gene>
<dbReference type="RefSeq" id="WP_015102913.1">
    <property type="nucleotide sequence ID" value="NC_019673.1"/>
</dbReference>
<evidence type="ECO:0000313" key="2">
    <source>
        <dbReference type="EMBL" id="CCH32801.1"/>
    </source>
</evidence>
<name>K0K3B2_SACES</name>
<dbReference type="STRING" id="1179773.BN6_55420"/>
<feature type="region of interest" description="Disordered" evidence="1">
    <location>
        <begin position="1"/>
        <end position="20"/>
    </location>
</feature>
<reference evidence="2 3" key="1">
    <citation type="journal article" date="2012" name="BMC Genomics">
        <title>Complete genome sequence of Saccharothrix espanaensis DSM 44229T and comparison to the other completely sequenced Pseudonocardiaceae.</title>
        <authorList>
            <person name="Strobel T."/>
            <person name="Al-Dilaimi A."/>
            <person name="Blom J."/>
            <person name="Gessner A."/>
            <person name="Kalinowski J."/>
            <person name="Luzhetska M."/>
            <person name="Puhler A."/>
            <person name="Szczepanowski R."/>
            <person name="Bechthold A."/>
            <person name="Ruckert C."/>
        </authorList>
    </citation>
    <scope>NUCLEOTIDE SEQUENCE [LARGE SCALE GENOMIC DNA]</scope>
    <source>
        <strain evidence="3">ATCC 51144 / DSM 44229 / JCM 9112 / NBRC 15066 / NRRL 15764</strain>
    </source>
</reference>
<dbReference type="HOGENOM" id="CLU_2737632_0_0_11"/>
<dbReference type="AlphaFoldDB" id="K0K3B2"/>
<proteinExistence type="predicted"/>
<accession>K0K3B2</accession>
<evidence type="ECO:0000313" key="3">
    <source>
        <dbReference type="Proteomes" id="UP000006281"/>
    </source>
</evidence>
<dbReference type="Proteomes" id="UP000006281">
    <property type="component" value="Chromosome"/>
</dbReference>